<comment type="catalytic activity">
    <reaction evidence="1">
        <text>(2S,3R)-3-hydroxybutane-1,2,3-tricarboxylate = 2-methyl-cis-aconitate + H2O</text>
        <dbReference type="Rhea" id="RHEA:17941"/>
        <dbReference type="ChEBI" id="CHEBI:15377"/>
        <dbReference type="ChEBI" id="CHEBI:57429"/>
        <dbReference type="ChEBI" id="CHEBI:57872"/>
        <dbReference type="EC" id="4.2.1.99"/>
    </reaction>
</comment>
<reference evidence="19 20" key="1">
    <citation type="submission" date="2018-03" db="EMBL/GenBank/DDBJ databases">
        <authorList>
            <person name="Keele B.F."/>
        </authorList>
    </citation>
    <scope>NUCLEOTIDE SEQUENCE [LARGE SCALE GENOMIC DNA]</scope>
    <source>
        <strain evidence="19 20">CECT 8599</strain>
    </source>
</reference>
<dbReference type="EC" id="4.2.1.3" evidence="16"/>
<comment type="function">
    <text evidence="16">Catalyzes the isomerization of citrate to isocitrate via cis-aconitate.</text>
</comment>
<evidence type="ECO:0000259" key="17">
    <source>
        <dbReference type="Pfam" id="PF00330"/>
    </source>
</evidence>
<dbReference type="PANTHER" id="PTHR11670">
    <property type="entry name" value="ACONITASE/IRON-RESPONSIVE ELEMENT FAMILY MEMBER"/>
    <property type="match status" value="1"/>
</dbReference>
<comment type="pathway">
    <text evidence="5">Organic acid metabolism; propanoate degradation.</text>
</comment>
<dbReference type="InterPro" id="IPR015931">
    <property type="entry name" value="Acnase/IPM_dHydase_lsu_aba_1/3"/>
</dbReference>
<comment type="pathway">
    <text evidence="4">Carbohydrate metabolism; tricarboxylic acid cycle; isocitrate from oxaloacetate: step 2/2.</text>
</comment>
<dbReference type="Pfam" id="PF00694">
    <property type="entry name" value="Aconitase_C"/>
    <property type="match status" value="1"/>
</dbReference>
<evidence type="ECO:0000256" key="13">
    <source>
        <dbReference type="ARBA" id="ARBA00023014"/>
    </source>
</evidence>
<evidence type="ECO:0000256" key="7">
    <source>
        <dbReference type="ARBA" id="ARBA00011245"/>
    </source>
</evidence>
<dbReference type="GO" id="GO:0046872">
    <property type="term" value="F:metal ion binding"/>
    <property type="evidence" value="ECO:0007669"/>
    <property type="project" value="UniProtKB-KW"/>
</dbReference>
<dbReference type="Gene3D" id="3.30.499.10">
    <property type="entry name" value="Aconitase, domain 3"/>
    <property type="match status" value="2"/>
</dbReference>
<dbReference type="SUPFAM" id="SSF53732">
    <property type="entry name" value="Aconitase iron-sulfur domain"/>
    <property type="match status" value="1"/>
</dbReference>
<organism evidence="19 20">
    <name type="scientific">Ascidiaceihabitans donghaensis</name>
    <dbReference type="NCBI Taxonomy" id="1510460"/>
    <lineage>
        <taxon>Bacteria</taxon>
        <taxon>Pseudomonadati</taxon>
        <taxon>Pseudomonadota</taxon>
        <taxon>Alphaproteobacteria</taxon>
        <taxon>Rhodobacterales</taxon>
        <taxon>Paracoccaceae</taxon>
        <taxon>Ascidiaceihabitans</taxon>
    </lineage>
</organism>
<dbReference type="Proteomes" id="UP000244880">
    <property type="component" value="Unassembled WGS sequence"/>
</dbReference>
<comment type="function">
    <text evidence="3">Involved in the catabolism of short chain fatty acids (SCFA) via the tricarboxylic acid (TCA)(acetyl degradation route) and probably the 2-methylcitrate cycle I (propionate degradation route). Catalyzes the reversible isomerization of citrate to isocitrate via cis-aconitate. Could catalyze the hydration of 2-methyl-cis-aconitate to yield (2R,3S)-2-methylisocitrate. The apo form of AcnA functions as a RNA-binding regulatory protein.</text>
</comment>
<comment type="subunit">
    <text evidence="7">Monomer.</text>
</comment>
<evidence type="ECO:0000256" key="4">
    <source>
        <dbReference type="ARBA" id="ARBA00004717"/>
    </source>
</evidence>
<dbReference type="FunFam" id="3.30.499.10:FF:000002">
    <property type="entry name" value="Aconitate hydratase"/>
    <property type="match status" value="1"/>
</dbReference>
<comment type="cofactor">
    <cofactor evidence="2">
        <name>[4Fe-4S] cluster</name>
        <dbReference type="ChEBI" id="CHEBI:49883"/>
    </cofactor>
</comment>
<proteinExistence type="inferred from homology"/>
<dbReference type="GO" id="GO:0003994">
    <property type="term" value="F:aconitate hydratase activity"/>
    <property type="evidence" value="ECO:0007669"/>
    <property type="project" value="UniProtKB-EC"/>
</dbReference>
<feature type="domain" description="Aconitase/3-isopropylmalate dehydratase large subunit alpha/beta/alpha" evidence="17">
    <location>
        <begin position="83"/>
        <end position="564"/>
    </location>
</feature>
<dbReference type="AlphaFoldDB" id="A0A2R8BCK6"/>
<dbReference type="Gene3D" id="3.20.19.10">
    <property type="entry name" value="Aconitase, domain 4"/>
    <property type="match status" value="1"/>
</dbReference>
<dbReference type="GO" id="GO:0051539">
    <property type="term" value="F:4 iron, 4 sulfur cluster binding"/>
    <property type="evidence" value="ECO:0007669"/>
    <property type="project" value="UniProtKB-KW"/>
</dbReference>
<dbReference type="CDD" id="cd01580">
    <property type="entry name" value="AcnA_IRP_Swivel"/>
    <property type="match status" value="1"/>
</dbReference>
<dbReference type="PROSITE" id="PS01244">
    <property type="entry name" value="ACONITASE_2"/>
    <property type="match status" value="1"/>
</dbReference>
<dbReference type="InterPro" id="IPR044137">
    <property type="entry name" value="AcnA_IRP_Swivel"/>
</dbReference>
<evidence type="ECO:0000256" key="3">
    <source>
        <dbReference type="ARBA" id="ARBA00002737"/>
    </source>
</evidence>
<dbReference type="FunFam" id="3.30.499.10:FF:000020">
    <property type="entry name" value="Aconitate hydratase A"/>
    <property type="match status" value="1"/>
</dbReference>
<evidence type="ECO:0000256" key="5">
    <source>
        <dbReference type="ARBA" id="ARBA00005026"/>
    </source>
</evidence>
<keyword evidence="11" id="KW-0694">RNA-binding</keyword>
<evidence type="ECO:0000256" key="14">
    <source>
        <dbReference type="ARBA" id="ARBA00023239"/>
    </source>
</evidence>
<dbReference type="InterPro" id="IPR015928">
    <property type="entry name" value="Aconitase/3IPM_dehydase_swvl"/>
</dbReference>
<dbReference type="InterPro" id="IPR000573">
    <property type="entry name" value="AconitaseA/IPMdHydase_ssu_swvl"/>
</dbReference>
<evidence type="ECO:0000259" key="18">
    <source>
        <dbReference type="Pfam" id="PF00694"/>
    </source>
</evidence>
<dbReference type="Gene3D" id="6.10.190.10">
    <property type="match status" value="1"/>
</dbReference>
<keyword evidence="13 16" id="KW-0411">Iron-sulfur</keyword>
<dbReference type="RefSeq" id="WP_108827970.1">
    <property type="nucleotide sequence ID" value="NZ_OMOR01000001.1"/>
</dbReference>
<dbReference type="GO" id="GO:0047456">
    <property type="term" value="F:2-methylisocitrate dehydratase activity"/>
    <property type="evidence" value="ECO:0007669"/>
    <property type="project" value="UniProtKB-EC"/>
</dbReference>
<accession>A0A2R8BCK6</accession>
<comment type="catalytic activity">
    <reaction evidence="15 16">
        <text>citrate = D-threo-isocitrate</text>
        <dbReference type="Rhea" id="RHEA:10336"/>
        <dbReference type="ChEBI" id="CHEBI:15562"/>
        <dbReference type="ChEBI" id="CHEBI:16947"/>
        <dbReference type="EC" id="4.2.1.3"/>
    </reaction>
</comment>
<dbReference type="SUPFAM" id="SSF52016">
    <property type="entry name" value="LeuD/IlvD-like"/>
    <property type="match status" value="1"/>
</dbReference>
<evidence type="ECO:0000256" key="2">
    <source>
        <dbReference type="ARBA" id="ARBA00001966"/>
    </source>
</evidence>
<dbReference type="InterPro" id="IPR018136">
    <property type="entry name" value="Aconitase_4Fe-4S_BS"/>
</dbReference>
<dbReference type="PROSITE" id="PS00450">
    <property type="entry name" value="ACONITASE_1"/>
    <property type="match status" value="1"/>
</dbReference>
<keyword evidence="14 16" id="KW-0456">Lyase</keyword>
<evidence type="ECO:0000256" key="9">
    <source>
        <dbReference type="ARBA" id="ARBA00022532"/>
    </source>
</evidence>
<dbReference type="GO" id="GO:0003723">
    <property type="term" value="F:RNA binding"/>
    <property type="evidence" value="ECO:0007669"/>
    <property type="project" value="UniProtKB-KW"/>
</dbReference>
<gene>
    <name evidence="19" type="primary">acnA</name>
    <name evidence="19" type="ORF">ASD8599_01556</name>
</gene>
<evidence type="ECO:0000313" key="19">
    <source>
        <dbReference type="EMBL" id="SPH20815.1"/>
    </source>
</evidence>
<dbReference type="NCBIfam" id="NF009520">
    <property type="entry name" value="PRK12881.1"/>
    <property type="match status" value="1"/>
</dbReference>
<dbReference type="NCBIfam" id="TIGR01341">
    <property type="entry name" value="aconitase_1"/>
    <property type="match status" value="1"/>
</dbReference>
<name>A0A2R8BCK6_9RHOB</name>
<evidence type="ECO:0000313" key="20">
    <source>
        <dbReference type="Proteomes" id="UP000244880"/>
    </source>
</evidence>
<evidence type="ECO:0000256" key="11">
    <source>
        <dbReference type="ARBA" id="ARBA00022884"/>
    </source>
</evidence>
<dbReference type="InterPro" id="IPR006249">
    <property type="entry name" value="Aconitase/IRP2"/>
</dbReference>
<evidence type="ECO:0000256" key="6">
    <source>
        <dbReference type="ARBA" id="ARBA00007185"/>
    </source>
</evidence>
<comment type="similarity">
    <text evidence="6 16">Belongs to the aconitase/IPM isomerase family.</text>
</comment>
<evidence type="ECO:0000256" key="8">
    <source>
        <dbReference type="ARBA" id="ARBA00022485"/>
    </source>
</evidence>
<evidence type="ECO:0000256" key="12">
    <source>
        <dbReference type="ARBA" id="ARBA00023004"/>
    </source>
</evidence>
<dbReference type="UniPathway" id="UPA00223">
    <property type="reaction ID" value="UER00718"/>
</dbReference>
<keyword evidence="12 16" id="KW-0408">Iron</keyword>
<keyword evidence="9" id="KW-0816">Tricarboxylic acid cycle</keyword>
<dbReference type="CDD" id="cd01586">
    <property type="entry name" value="AcnA_IRP"/>
    <property type="match status" value="1"/>
</dbReference>
<dbReference type="Pfam" id="PF00330">
    <property type="entry name" value="Aconitase"/>
    <property type="match status" value="1"/>
</dbReference>
<keyword evidence="8 16" id="KW-0004">4Fe-4S</keyword>
<keyword evidence="20" id="KW-1185">Reference proteome</keyword>
<keyword evidence="10" id="KW-0479">Metal-binding</keyword>
<dbReference type="PRINTS" id="PR00415">
    <property type="entry name" value="ACONITASE"/>
</dbReference>
<dbReference type="OrthoDB" id="9764318at2"/>
<dbReference type="InterPro" id="IPR001030">
    <property type="entry name" value="Acoase/IPM_deHydtase_lsu_aba"/>
</dbReference>
<sequence length="894" mass="96531">MPIVVGQDTAKTRKTLTVGDQSIAYYSIPAATEAGLGDFSKLPAALKVVLENMLRFEDGKTVSVDDIKAFAEWGTKGGKNPREIAYRPARVLLQDFTGVPAVVDLAAMRDALVSLGGDAEQINPLNPVDLVIDHSVMIDEFGNPRAFQMNVDREYERNMERYTFLKWGQNAFNNFRVVPPGTGICHQVNLEYLSQTVWTDADQNGEQVAYPDTLVGTDSHTTMVNGAAVLGWGVGGIEAEAAMLGQPISMLIPEVIGFELTGSMMEGTTGTDLVLKVVEMLRAKGVVGKFVEFYGEGLNRLPLADRATIGNMAPEYGATCGFFPIDGETLRYLRTTGRDEDRIALVEAYAKENGFWRGDDYAPIYTDTLHLDMGTIVPAISGPKRPQDYVALTDGKTAFHKEMEETFKRPMGKEVAVAGEDYTMESGKVVIASITSCTNTSNPYVMIGAGLVARKAAALGLDRKPWVKTSLAPGSQVVSAYLEAAGLQEDLDKIGFNLVGYGCTTCIGNSGPIQKELSDAIAEGDLVATSVLSGNRNFEGRISPDVRANYLASPPLVVAYALAGTLDINLATDVIAQDKDGNDVYLKDLWPTTQEVAELVEQTVTREAFQTKYADVFKGDEKWQGVETTEALTYDWPPQSTYVQNPPYFKGMGAEPGKIANINDAKVLAVLGDMITTDHISPAGSFKADTPAGQYLTERQVAPREFNSYGSRRGNHEVMMRGTFANIRIKNEMLDGVEGGYTKGPDGNQTSIYDAAMAHQAAGTPLVIFGGEQYGAGSSRDWAAKGTALLGVKAVISESFERIHRSNLVGMGVIPFEFTGGDSRTSLGLTGEETVSISGLDTIEPLQEVPCAITMADGTVKNITLKCRIDTAIEIEYIEHGGVLHYVLRNLAAA</sequence>
<evidence type="ECO:0000256" key="16">
    <source>
        <dbReference type="RuleBase" id="RU361275"/>
    </source>
</evidence>
<evidence type="ECO:0000256" key="15">
    <source>
        <dbReference type="ARBA" id="ARBA00023501"/>
    </source>
</evidence>
<dbReference type="NCBIfam" id="NF006757">
    <property type="entry name" value="PRK09277.1"/>
    <property type="match status" value="1"/>
</dbReference>
<evidence type="ECO:0000256" key="1">
    <source>
        <dbReference type="ARBA" id="ARBA00000118"/>
    </source>
</evidence>
<dbReference type="GO" id="GO:0006099">
    <property type="term" value="P:tricarboxylic acid cycle"/>
    <property type="evidence" value="ECO:0007669"/>
    <property type="project" value="UniProtKB-UniPathway"/>
</dbReference>
<protein>
    <recommendedName>
        <fullName evidence="16">Aconitate hydratase</fullName>
        <shortName evidence="16">Aconitase</shortName>
        <ecNumber evidence="16">4.2.1.3</ecNumber>
    </recommendedName>
</protein>
<dbReference type="FunFam" id="3.20.19.10:FF:000001">
    <property type="entry name" value="Aconitate hydratase"/>
    <property type="match status" value="1"/>
</dbReference>
<evidence type="ECO:0000256" key="10">
    <source>
        <dbReference type="ARBA" id="ARBA00022723"/>
    </source>
</evidence>
<feature type="domain" description="Aconitase A/isopropylmalate dehydratase small subunit swivel" evidence="18">
    <location>
        <begin position="694"/>
        <end position="819"/>
    </location>
</feature>
<dbReference type="InterPro" id="IPR036008">
    <property type="entry name" value="Aconitase_4Fe-4S_dom"/>
</dbReference>
<dbReference type="EMBL" id="OMOR01000001">
    <property type="protein sequence ID" value="SPH20815.1"/>
    <property type="molecule type" value="Genomic_DNA"/>
</dbReference>